<dbReference type="Gene3D" id="3.40.50.300">
    <property type="entry name" value="P-loop containing nucleotide triphosphate hydrolases"/>
    <property type="match status" value="1"/>
</dbReference>
<accession>A0A8J3B773</accession>
<evidence type="ECO:0000256" key="5">
    <source>
        <dbReference type="ARBA" id="ARBA00022970"/>
    </source>
</evidence>
<sequence length="245" mass="26190">MLVAVDLHVLRGPAPVLHGVSLRVGEGEIVAVVGPNGAGKSTLLGALAGCFPPASGRILLRGDDVTGKRPEDLVRRGLVLVPERRQVFSGLTVRDNLLLGAYAWYRGHKEAAAALLDAVLADFPRLRERLDQLAGSLSGGEQQMLAIGRGIMARPKVLLLDEPSLGLAPKAVAALFSRFRALCAKYGMAMILVEQNVRAAFRVADRAYVLERGRVVREGEVALLRNDPQVVRAYVGRGFAAFPAG</sequence>
<dbReference type="RefSeq" id="WP_188816468.1">
    <property type="nucleotide sequence ID" value="NZ_BMOF01000001.1"/>
</dbReference>
<dbReference type="SUPFAM" id="SSF52540">
    <property type="entry name" value="P-loop containing nucleoside triphosphate hydrolases"/>
    <property type="match status" value="1"/>
</dbReference>
<evidence type="ECO:0000256" key="4">
    <source>
        <dbReference type="ARBA" id="ARBA00022840"/>
    </source>
</evidence>
<keyword evidence="2" id="KW-0813">Transport</keyword>
<protein>
    <submittedName>
        <fullName evidence="7">ABC transporter ATP-binding protein</fullName>
    </submittedName>
</protein>
<reference evidence="7" key="2">
    <citation type="submission" date="2020-09" db="EMBL/GenBank/DDBJ databases">
        <authorList>
            <person name="Sun Q."/>
            <person name="Ohkuma M."/>
        </authorList>
    </citation>
    <scope>NUCLEOTIDE SEQUENCE</scope>
    <source>
        <strain evidence="7">JCM 14719</strain>
    </source>
</reference>
<keyword evidence="5" id="KW-0029">Amino-acid transport</keyword>
<dbReference type="GO" id="GO:0015658">
    <property type="term" value="F:branched-chain amino acid transmembrane transporter activity"/>
    <property type="evidence" value="ECO:0007669"/>
    <property type="project" value="TreeGrafter"/>
</dbReference>
<keyword evidence="4 7" id="KW-0067">ATP-binding</keyword>
<dbReference type="Proteomes" id="UP000637720">
    <property type="component" value="Unassembled WGS sequence"/>
</dbReference>
<keyword evidence="3" id="KW-0547">Nucleotide-binding</keyword>
<dbReference type="GO" id="GO:0015807">
    <property type="term" value="P:L-amino acid transport"/>
    <property type="evidence" value="ECO:0007669"/>
    <property type="project" value="TreeGrafter"/>
</dbReference>
<dbReference type="GO" id="GO:0016887">
    <property type="term" value="F:ATP hydrolysis activity"/>
    <property type="evidence" value="ECO:0007669"/>
    <property type="project" value="InterPro"/>
</dbReference>
<feature type="domain" description="ABC transporter" evidence="6">
    <location>
        <begin position="2"/>
        <end position="237"/>
    </location>
</feature>
<gene>
    <name evidence="7" type="primary">livF</name>
    <name evidence="7" type="ORF">GCM10007043_00320</name>
</gene>
<dbReference type="InterPro" id="IPR052156">
    <property type="entry name" value="BCAA_Transport_ATP-bd_LivF"/>
</dbReference>
<evidence type="ECO:0000256" key="3">
    <source>
        <dbReference type="ARBA" id="ARBA00022741"/>
    </source>
</evidence>
<dbReference type="SMART" id="SM00382">
    <property type="entry name" value="AAA"/>
    <property type="match status" value="1"/>
</dbReference>
<dbReference type="GO" id="GO:0005524">
    <property type="term" value="F:ATP binding"/>
    <property type="evidence" value="ECO:0007669"/>
    <property type="project" value="UniProtKB-KW"/>
</dbReference>
<evidence type="ECO:0000256" key="2">
    <source>
        <dbReference type="ARBA" id="ARBA00022448"/>
    </source>
</evidence>
<dbReference type="PANTHER" id="PTHR43820">
    <property type="entry name" value="HIGH-AFFINITY BRANCHED-CHAIN AMINO ACID TRANSPORT ATP-BINDING PROTEIN LIVF"/>
    <property type="match status" value="1"/>
</dbReference>
<keyword evidence="8" id="KW-1185">Reference proteome</keyword>
<dbReference type="InterPro" id="IPR003593">
    <property type="entry name" value="AAA+_ATPase"/>
</dbReference>
<dbReference type="PANTHER" id="PTHR43820:SF6">
    <property type="entry name" value="ABC TRANSPORTER ATP-BINDING PROTEIN"/>
    <property type="match status" value="1"/>
</dbReference>
<evidence type="ECO:0000256" key="1">
    <source>
        <dbReference type="ARBA" id="ARBA00005417"/>
    </source>
</evidence>
<dbReference type="CDD" id="cd03224">
    <property type="entry name" value="ABC_TM1139_LivF_branched"/>
    <property type="match status" value="1"/>
</dbReference>
<dbReference type="InterPro" id="IPR017871">
    <property type="entry name" value="ABC_transporter-like_CS"/>
</dbReference>
<evidence type="ECO:0000313" key="8">
    <source>
        <dbReference type="Proteomes" id="UP000637720"/>
    </source>
</evidence>
<evidence type="ECO:0000259" key="6">
    <source>
        <dbReference type="PROSITE" id="PS50893"/>
    </source>
</evidence>
<evidence type="ECO:0000313" key="7">
    <source>
        <dbReference type="EMBL" id="GGJ90569.1"/>
    </source>
</evidence>
<dbReference type="AlphaFoldDB" id="A0A8J3B773"/>
<reference evidence="7" key="1">
    <citation type="journal article" date="2014" name="Int. J. Syst. Evol. Microbiol.">
        <title>Complete genome sequence of Corynebacterium casei LMG S-19264T (=DSM 44701T), isolated from a smear-ripened cheese.</title>
        <authorList>
            <consortium name="US DOE Joint Genome Institute (JGI-PGF)"/>
            <person name="Walter F."/>
            <person name="Albersmeier A."/>
            <person name="Kalinowski J."/>
            <person name="Ruckert C."/>
        </authorList>
    </citation>
    <scope>NUCLEOTIDE SEQUENCE</scope>
    <source>
        <strain evidence="7">JCM 14719</strain>
    </source>
</reference>
<dbReference type="Pfam" id="PF00005">
    <property type="entry name" value="ABC_tran"/>
    <property type="match status" value="1"/>
</dbReference>
<dbReference type="InterPro" id="IPR003439">
    <property type="entry name" value="ABC_transporter-like_ATP-bd"/>
</dbReference>
<dbReference type="EMBL" id="BMOF01000001">
    <property type="protein sequence ID" value="GGJ90569.1"/>
    <property type="molecule type" value="Genomic_DNA"/>
</dbReference>
<dbReference type="PROSITE" id="PS00211">
    <property type="entry name" value="ABC_TRANSPORTER_1"/>
    <property type="match status" value="1"/>
</dbReference>
<proteinExistence type="inferred from homology"/>
<organism evidence="7 8">
    <name type="scientific">Calditerricola satsumensis</name>
    <dbReference type="NCBI Taxonomy" id="373054"/>
    <lineage>
        <taxon>Bacteria</taxon>
        <taxon>Bacillati</taxon>
        <taxon>Bacillota</taxon>
        <taxon>Bacilli</taxon>
        <taxon>Bacillales</taxon>
        <taxon>Bacillaceae</taxon>
        <taxon>Calditerricola</taxon>
    </lineage>
</organism>
<name>A0A8J3B773_9BACI</name>
<dbReference type="InterPro" id="IPR027417">
    <property type="entry name" value="P-loop_NTPase"/>
</dbReference>
<dbReference type="PROSITE" id="PS50893">
    <property type="entry name" value="ABC_TRANSPORTER_2"/>
    <property type="match status" value="1"/>
</dbReference>
<comment type="similarity">
    <text evidence="1">Belongs to the ABC transporter superfamily.</text>
</comment>
<comment type="caution">
    <text evidence="7">The sequence shown here is derived from an EMBL/GenBank/DDBJ whole genome shotgun (WGS) entry which is preliminary data.</text>
</comment>